<dbReference type="AlphaFoldDB" id="A0AAF0KEA2"/>
<dbReference type="InterPro" id="IPR028087">
    <property type="entry name" value="Tad_N"/>
</dbReference>
<dbReference type="SUPFAM" id="SSF53300">
    <property type="entry name" value="vWA-like"/>
    <property type="match status" value="1"/>
</dbReference>
<dbReference type="Proteomes" id="UP000298664">
    <property type="component" value="Chromosome Circular"/>
</dbReference>
<dbReference type="InterPro" id="IPR002035">
    <property type="entry name" value="VWF_A"/>
</dbReference>
<evidence type="ECO:0000313" key="2">
    <source>
        <dbReference type="EMBL" id="WHA41621.1"/>
    </source>
</evidence>
<sequence length="407" mass="43416">MKSIRSFLTDKQGNFAMMTAITLPLLLGAAGAGLEMTRVMQIKDDLQNAADSATLAVATDARLNEGKKTDAQYAQDVKLLMKHYTAGSLEEDADNTLDSATDPVASRSETSRGTIFNISATVNYPIALNPMLGFIGLKTMNLSISSTAQSSFNKGAAMSLYLVLDRSGSMSFKTDTVDSSKSSCQNYTDTNWSSYPNLKASKPCYVNKSTSLKTAVSYLVDTLNKSDISYKASGSPESTFVRTGAIAYNDSSFSAQALNWGTSKANTYVQAIPQYPTGGTNAYDALNTAFTALKSTNATETAAHKANSNLSFQRFIVLMTDGEMTGNSASWNGTIDAQVRTTCAAAKTDGIKIFTVAFMAPDKGKSLLQACASSTDNYYAPENMEQIVAAFGDIARKAASIPSRLTN</sequence>
<organism evidence="2 3">
    <name type="scientific">Agrobacterium larrymoorei</name>
    <dbReference type="NCBI Taxonomy" id="160699"/>
    <lineage>
        <taxon>Bacteria</taxon>
        <taxon>Pseudomonadati</taxon>
        <taxon>Pseudomonadota</taxon>
        <taxon>Alphaproteobacteria</taxon>
        <taxon>Hyphomicrobiales</taxon>
        <taxon>Rhizobiaceae</taxon>
        <taxon>Rhizobium/Agrobacterium group</taxon>
        <taxon>Agrobacterium</taxon>
    </lineage>
</organism>
<gene>
    <name evidence="2" type="ORF">CFBP5477_003025</name>
</gene>
<dbReference type="PROSITE" id="PS50234">
    <property type="entry name" value="VWFA"/>
    <property type="match status" value="1"/>
</dbReference>
<dbReference type="CDD" id="cd00198">
    <property type="entry name" value="vWFA"/>
    <property type="match status" value="1"/>
</dbReference>
<dbReference type="SMART" id="SM00327">
    <property type="entry name" value="VWA"/>
    <property type="match status" value="1"/>
</dbReference>
<dbReference type="Pfam" id="PF13400">
    <property type="entry name" value="Tad"/>
    <property type="match status" value="1"/>
</dbReference>
<reference evidence="2" key="1">
    <citation type="submission" date="2023-05" db="EMBL/GenBank/DDBJ databases">
        <title>Complete genome sequence of Agrobacterium larrymoorei CFBP5477.</title>
        <authorList>
            <person name="Yen H.-C."/>
            <person name="Chou L."/>
            <person name="Lin Y.-C."/>
            <person name="Lai E.-M."/>
            <person name="Kuo C.-H."/>
        </authorList>
    </citation>
    <scope>NUCLEOTIDE SEQUENCE</scope>
    <source>
        <strain evidence="2">CFBP5477</strain>
    </source>
</reference>
<dbReference type="InterPro" id="IPR036465">
    <property type="entry name" value="vWFA_dom_sf"/>
</dbReference>
<name>A0AAF0KEA2_9HYPH</name>
<accession>A0AAF0KEA2</accession>
<protein>
    <submittedName>
        <fullName evidence="2">VWA domain-containing protein</fullName>
    </submittedName>
</protein>
<evidence type="ECO:0000313" key="3">
    <source>
        <dbReference type="Proteomes" id="UP000298664"/>
    </source>
</evidence>
<feature type="domain" description="VWFA" evidence="1">
    <location>
        <begin position="159"/>
        <end position="394"/>
    </location>
</feature>
<evidence type="ECO:0000259" key="1">
    <source>
        <dbReference type="PROSITE" id="PS50234"/>
    </source>
</evidence>
<dbReference type="Gene3D" id="3.40.50.410">
    <property type="entry name" value="von Willebrand factor, type A domain"/>
    <property type="match status" value="1"/>
</dbReference>
<dbReference type="EMBL" id="CP124733">
    <property type="protein sequence ID" value="WHA41621.1"/>
    <property type="molecule type" value="Genomic_DNA"/>
</dbReference>
<proteinExistence type="predicted"/>
<dbReference type="Pfam" id="PF00092">
    <property type="entry name" value="VWA"/>
    <property type="match status" value="1"/>
</dbReference>
<dbReference type="RefSeq" id="WP_234882862.1">
    <property type="nucleotide sequence ID" value="NZ_CP124733.1"/>
</dbReference>